<feature type="region of interest" description="Disordered" evidence="1">
    <location>
        <begin position="181"/>
        <end position="233"/>
    </location>
</feature>
<feature type="region of interest" description="Disordered" evidence="1">
    <location>
        <begin position="300"/>
        <end position="320"/>
    </location>
</feature>
<keyword evidence="4" id="KW-1185">Reference proteome</keyword>
<organism evidence="3 4">
    <name type="scientific">Lobosporangium transversale</name>
    <dbReference type="NCBI Taxonomy" id="64571"/>
    <lineage>
        <taxon>Eukaryota</taxon>
        <taxon>Fungi</taxon>
        <taxon>Fungi incertae sedis</taxon>
        <taxon>Mucoromycota</taxon>
        <taxon>Mortierellomycotina</taxon>
        <taxon>Mortierellomycetes</taxon>
        <taxon>Mortierellales</taxon>
        <taxon>Mortierellaceae</taxon>
        <taxon>Lobosporangium</taxon>
    </lineage>
</organism>
<keyword evidence="2" id="KW-1133">Transmembrane helix</keyword>
<sequence>MLLAILIIVASVTLFLLLFIYLFRVYKSLKVRHQKPIISPDAIPPELEQHHELAFVLAHGVEAYNEQRRERQQQQRQQRQQTRPQSGTTGEHDDDTASAQSSQPSITPLPPYSPTPTNGDIGYGWIATNPGLFDTPVLISDPSAISGPMHPLENSLPPMYIYPAPNTRSSAQTALLTTDNSPSVTVTAPSASRSNPYCPQSNRRETRRRSVASGILTRRGRSQSNQRSMSLTSVVSAPLSAASLTIETPDTMTATALSLVPTSSSPIPSPSVQHSPRNSENIALSLSYRAQAALIAETSLSSAVNDPSTTLSLETPSIDT</sequence>
<gene>
    <name evidence="3" type="ORF">BCR41DRAFT_359007</name>
</gene>
<dbReference type="EMBL" id="MCFF01000036">
    <property type="protein sequence ID" value="ORZ08778.1"/>
    <property type="molecule type" value="Genomic_DNA"/>
</dbReference>
<reference evidence="3 4" key="1">
    <citation type="submission" date="2016-07" db="EMBL/GenBank/DDBJ databases">
        <title>Pervasive Adenine N6-methylation of Active Genes in Fungi.</title>
        <authorList>
            <consortium name="DOE Joint Genome Institute"/>
            <person name="Mondo S.J."/>
            <person name="Dannebaum R.O."/>
            <person name="Kuo R.C."/>
            <person name="Labutti K."/>
            <person name="Haridas S."/>
            <person name="Kuo A."/>
            <person name="Salamov A."/>
            <person name="Ahrendt S.R."/>
            <person name="Lipzen A."/>
            <person name="Sullivan W."/>
            <person name="Andreopoulos W.B."/>
            <person name="Clum A."/>
            <person name="Lindquist E."/>
            <person name="Daum C."/>
            <person name="Ramamoorthy G.K."/>
            <person name="Gryganskyi A."/>
            <person name="Culley D."/>
            <person name="Magnuson J.K."/>
            <person name="James T.Y."/>
            <person name="O'Malley M.A."/>
            <person name="Stajich J.E."/>
            <person name="Spatafora J.W."/>
            <person name="Visel A."/>
            <person name="Grigoriev I.V."/>
        </authorList>
    </citation>
    <scope>NUCLEOTIDE SEQUENCE [LARGE SCALE GENOMIC DNA]</scope>
    <source>
        <strain evidence="3 4">NRRL 3116</strain>
    </source>
</reference>
<keyword evidence="2" id="KW-0812">Transmembrane</keyword>
<dbReference type="OrthoDB" id="2445790at2759"/>
<keyword evidence="2" id="KW-0472">Membrane</keyword>
<evidence type="ECO:0000256" key="1">
    <source>
        <dbReference type="SAM" id="MobiDB-lite"/>
    </source>
</evidence>
<dbReference type="Proteomes" id="UP000193648">
    <property type="component" value="Unassembled WGS sequence"/>
</dbReference>
<dbReference type="AlphaFoldDB" id="A0A1Y2GGU7"/>
<evidence type="ECO:0000313" key="4">
    <source>
        <dbReference type="Proteomes" id="UP000193648"/>
    </source>
</evidence>
<name>A0A1Y2GGU7_9FUNG</name>
<accession>A0A1Y2GGU7</accession>
<dbReference type="GeneID" id="33567002"/>
<evidence type="ECO:0000256" key="2">
    <source>
        <dbReference type="SAM" id="Phobius"/>
    </source>
</evidence>
<dbReference type="InParanoid" id="A0A1Y2GGU7"/>
<feature type="region of interest" description="Disordered" evidence="1">
    <location>
        <begin position="65"/>
        <end position="117"/>
    </location>
</feature>
<feature type="compositionally biased region" description="Polar residues" evidence="1">
    <location>
        <begin position="97"/>
        <end position="106"/>
    </location>
</feature>
<feature type="transmembrane region" description="Helical" evidence="2">
    <location>
        <begin position="6"/>
        <end position="26"/>
    </location>
</feature>
<comment type="caution">
    <text evidence="3">The sequence shown here is derived from an EMBL/GenBank/DDBJ whole genome shotgun (WGS) entry which is preliminary data.</text>
</comment>
<feature type="compositionally biased region" description="Polar residues" evidence="1">
    <location>
        <begin position="181"/>
        <end position="201"/>
    </location>
</feature>
<evidence type="ECO:0000313" key="3">
    <source>
        <dbReference type="EMBL" id="ORZ08778.1"/>
    </source>
</evidence>
<protein>
    <submittedName>
        <fullName evidence="3">Uncharacterized protein</fullName>
    </submittedName>
</protein>
<dbReference type="RefSeq" id="XP_021878561.1">
    <property type="nucleotide sequence ID" value="XM_022025158.1"/>
</dbReference>
<proteinExistence type="predicted"/>